<dbReference type="Pfam" id="PF00378">
    <property type="entry name" value="ECH_1"/>
    <property type="match status" value="1"/>
</dbReference>
<accession>A0A3M0HZJ3</accession>
<evidence type="ECO:0000313" key="3">
    <source>
        <dbReference type="EMBL" id="RMB81410.1"/>
    </source>
</evidence>
<dbReference type="Proteomes" id="UP000270471">
    <property type="component" value="Unassembled WGS sequence"/>
</dbReference>
<comment type="similarity">
    <text evidence="1 2">Belongs to the enoyl-CoA hydratase/isomerase family.</text>
</comment>
<dbReference type="PROSITE" id="PS00166">
    <property type="entry name" value="ENOYL_COA_HYDRATASE"/>
    <property type="match status" value="1"/>
</dbReference>
<protein>
    <submittedName>
        <fullName evidence="3">Crotonase</fullName>
    </submittedName>
</protein>
<sequence length="256" mass="28082">MFAEAGVELWLTPPLAEIRLLDHDNHNRMVPPFQAAAEHAFYEATRFPRTRVVLVTGLPTAFCAGAAPEELLAENGAAISDAFSFIRCPLMCPLPVVSAVSGPAVGGGFLFALYTDLPVLNQHASYAANFMSYGFVPAMGAAQLLTTKLGYLLGTEMLFTGRPYRGAELHARVPGLSVVPAAQVEETARRTALRIARAPRRSLELLKSRMAKPLRQASDNTKEEELAGLQETLRNPEVRARITRLYAQQWRGMHPR</sequence>
<dbReference type="PANTHER" id="PTHR11941:SF133">
    <property type="entry name" value="1,2-EPOXYPHENYLACETYL-COA ISOMERASE"/>
    <property type="match status" value="1"/>
</dbReference>
<keyword evidence="4" id="KW-1185">Reference proteome</keyword>
<comment type="caution">
    <text evidence="3">The sequence shown here is derived from an EMBL/GenBank/DDBJ whole genome shotgun (WGS) entry which is preliminary data.</text>
</comment>
<dbReference type="InterPro" id="IPR018376">
    <property type="entry name" value="Enoyl-CoA_hyd/isom_CS"/>
</dbReference>
<dbReference type="Gene3D" id="6.20.390.20">
    <property type="match status" value="1"/>
</dbReference>
<dbReference type="PANTHER" id="PTHR11941">
    <property type="entry name" value="ENOYL-COA HYDRATASE-RELATED"/>
    <property type="match status" value="1"/>
</dbReference>
<evidence type="ECO:0000313" key="4">
    <source>
        <dbReference type="Proteomes" id="UP000270471"/>
    </source>
</evidence>
<dbReference type="AlphaFoldDB" id="A0A3M0HZJ3"/>
<dbReference type="EMBL" id="PENI01000031">
    <property type="protein sequence ID" value="RMB81410.1"/>
    <property type="molecule type" value="Genomic_DNA"/>
</dbReference>
<evidence type="ECO:0000256" key="2">
    <source>
        <dbReference type="RuleBase" id="RU003707"/>
    </source>
</evidence>
<name>A0A3M0HZJ3_9ACTN</name>
<reference evidence="3 4" key="1">
    <citation type="submission" date="2017-11" db="EMBL/GenBank/DDBJ databases">
        <title>Draft genome of actinobacteria isolated from guarana (Paullinia cupana (Mart.) Ducke.</title>
        <authorList>
            <person name="Siqueira K.A."/>
            <person name="Liotti R.G."/>
            <person name="Mendes T.A.O."/>
            <person name="Soares M.A."/>
        </authorList>
    </citation>
    <scope>NUCLEOTIDE SEQUENCE [LARGE SCALE GENOMIC DNA]</scope>
    <source>
        <strain evidence="3 4">193</strain>
    </source>
</reference>
<dbReference type="InterPro" id="IPR001753">
    <property type="entry name" value="Enoyl-CoA_hydra/iso"/>
</dbReference>
<dbReference type="GO" id="GO:0003824">
    <property type="term" value="F:catalytic activity"/>
    <property type="evidence" value="ECO:0007669"/>
    <property type="project" value="InterPro"/>
</dbReference>
<dbReference type="CDD" id="cd06558">
    <property type="entry name" value="crotonase-like"/>
    <property type="match status" value="1"/>
</dbReference>
<evidence type="ECO:0000256" key="1">
    <source>
        <dbReference type="ARBA" id="ARBA00005254"/>
    </source>
</evidence>
<dbReference type="SUPFAM" id="SSF52096">
    <property type="entry name" value="ClpP/crotonase"/>
    <property type="match status" value="1"/>
</dbReference>
<gene>
    <name evidence="3" type="ORF">CTZ28_34895</name>
</gene>
<dbReference type="Gene3D" id="3.90.226.10">
    <property type="entry name" value="2-enoyl-CoA Hydratase, Chain A, domain 1"/>
    <property type="match status" value="1"/>
</dbReference>
<dbReference type="GO" id="GO:0006635">
    <property type="term" value="P:fatty acid beta-oxidation"/>
    <property type="evidence" value="ECO:0007669"/>
    <property type="project" value="TreeGrafter"/>
</dbReference>
<proteinExistence type="inferred from homology"/>
<organism evidence="3 4">
    <name type="scientific">Streptomyces shenzhenensis</name>
    <dbReference type="NCBI Taxonomy" id="943815"/>
    <lineage>
        <taxon>Bacteria</taxon>
        <taxon>Bacillati</taxon>
        <taxon>Actinomycetota</taxon>
        <taxon>Actinomycetes</taxon>
        <taxon>Kitasatosporales</taxon>
        <taxon>Streptomycetaceae</taxon>
        <taxon>Streptomyces</taxon>
    </lineage>
</organism>
<dbReference type="InterPro" id="IPR029045">
    <property type="entry name" value="ClpP/crotonase-like_dom_sf"/>
</dbReference>